<dbReference type="Gene3D" id="3.40.50.1100">
    <property type="match status" value="2"/>
</dbReference>
<keyword evidence="6" id="KW-1185">Reference proteome</keyword>
<evidence type="ECO:0000313" key="5">
    <source>
        <dbReference type="EMBL" id="MBB2891404.1"/>
    </source>
</evidence>
<protein>
    <submittedName>
        <fullName evidence="5">Threonine dehydratase</fullName>
        <ecNumber evidence="5">4.3.1.19</ecNumber>
    </submittedName>
</protein>
<sequence>MTDLALPDLDAIRSAQRRIAGHVEHTPSRISRWLSELTGATVYLKLEIEQPTGSFKVRGACNAIRAAAEGGEVTGVTTASTGNHARAVAHMGRRFGLPVTAFLARTVPDYRARALEQLGAVVDHTSHDQTAAITAALALANDRGYLFVPPFDHPDVISGQGTIGLELTHDLPPLDAVVVPVSGGGLSGGIGLAVKAVTHGTQVVGVCAERADTMYRSLRAGHPVSIDEVDTVATSLLGDLGPHNRYTFRIARQVIDEIDTVSEEQLRTALETLRRHDELLVEGAAAAGVAFLQSDPDRWRGSRLAVVITGNSRAPAAA</sequence>
<dbReference type="RefSeq" id="WP_183319675.1">
    <property type="nucleotide sequence ID" value="NZ_JACHVQ010000001.1"/>
</dbReference>
<dbReference type="PANTHER" id="PTHR48078:SF6">
    <property type="entry name" value="L-THREONINE DEHYDRATASE CATABOLIC TDCB"/>
    <property type="match status" value="1"/>
</dbReference>
<dbReference type="GO" id="GO:0003941">
    <property type="term" value="F:L-serine ammonia-lyase activity"/>
    <property type="evidence" value="ECO:0007669"/>
    <property type="project" value="TreeGrafter"/>
</dbReference>
<evidence type="ECO:0000259" key="4">
    <source>
        <dbReference type="Pfam" id="PF00291"/>
    </source>
</evidence>
<dbReference type="Pfam" id="PF00291">
    <property type="entry name" value="PALP"/>
    <property type="match status" value="1"/>
</dbReference>
<feature type="domain" description="Tryptophan synthase beta chain-like PALP" evidence="4">
    <location>
        <begin position="21"/>
        <end position="310"/>
    </location>
</feature>
<evidence type="ECO:0000256" key="3">
    <source>
        <dbReference type="ARBA" id="ARBA00023239"/>
    </source>
</evidence>
<dbReference type="EMBL" id="JACHVQ010000001">
    <property type="protein sequence ID" value="MBB2891404.1"/>
    <property type="molecule type" value="Genomic_DNA"/>
</dbReference>
<gene>
    <name evidence="5" type="ORF">FHU39_001388</name>
</gene>
<dbReference type="PANTHER" id="PTHR48078">
    <property type="entry name" value="THREONINE DEHYDRATASE, MITOCHONDRIAL-RELATED"/>
    <property type="match status" value="1"/>
</dbReference>
<evidence type="ECO:0000256" key="1">
    <source>
        <dbReference type="ARBA" id="ARBA00001933"/>
    </source>
</evidence>
<keyword evidence="3 5" id="KW-0456">Lyase</keyword>
<reference evidence="5 6" key="1">
    <citation type="submission" date="2020-08" db="EMBL/GenBank/DDBJ databases">
        <title>Sequencing the genomes of 1000 actinobacteria strains.</title>
        <authorList>
            <person name="Klenk H.-P."/>
        </authorList>
    </citation>
    <scope>NUCLEOTIDE SEQUENCE [LARGE SCALE GENOMIC DNA]</scope>
    <source>
        <strain evidence="5 6">DSM 105369</strain>
    </source>
</reference>
<name>A0A839N5T0_9MICO</name>
<dbReference type="SUPFAM" id="SSF53686">
    <property type="entry name" value="Tryptophan synthase beta subunit-like PLP-dependent enzymes"/>
    <property type="match status" value="1"/>
</dbReference>
<proteinExistence type="predicted"/>
<dbReference type="Proteomes" id="UP000559182">
    <property type="component" value="Unassembled WGS sequence"/>
</dbReference>
<dbReference type="InterPro" id="IPR036052">
    <property type="entry name" value="TrpB-like_PALP_sf"/>
</dbReference>
<evidence type="ECO:0000313" key="6">
    <source>
        <dbReference type="Proteomes" id="UP000559182"/>
    </source>
</evidence>
<dbReference type="InterPro" id="IPR001926">
    <property type="entry name" value="TrpB-like_PALP"/>
</dbReference>
<dbReference type="AlphaFoldDB" id="A0A839N5T0"/>
<dbReference type="InterPro" id="IPR050147">
    <property type="entry name" value="Ser/Thr_Dehydratase"/>
</dbReference>
<dbReference type="EC" id="4.3.1.19" evidence="5"/>
<comment type="cofactor">
    <cofactor evidence="1">
        <name>pyridoxal 5'-phosphate</name>
        <dbReference type="ChEBI" id="CHEBI:597326"/>
    </cofactor>
</comment>
<keyword evidence="2" id="KW-0663">Pyridoxal phosphate</keyword>
<accession>A0A839N5T0</accession>
<evidence type="ECO:0000256" key="2">
    <source>
        <dbReference type="ARBA" id="ARBA00022898"/>
    </source>
</evidence>
<comment type="caution">
    <text evidence="5">The sequence shown here is derived from an EMBL/GenBank/DDBJ whole genome shotgun (WGS) entry which is preliminary data.</text>
</comment>
<dbReference type="GO" id="GO:0006565">
    <property type="term" value="P:L-serine catabolic process"/>
    <property type="evidence" value="ECO:0007669"/>
    <property type="project" value="TreeGrafter"/>
</dbReference>
<dbReference type="GO" id="GO:0006567">
    <property type="term" value="P:L-threonine catabolic process"/>
    <property type="evidence" value="ECO:0007669"/>
    <property type="project" value="TreeGrafter"/>
</dbReference>
<dbReference type="GO" id="GO:0004794">
    <property type="term" value="F:threonine deaminase activity"/>
    <property type="evidence" value="ECO:0007669"/>
    <property type="project" value="UniProtKB-EC"/>
</dbReference>
<organism evidence="5 6">
    <name type="scientific">Flexivirga oryzae</name>
    <dbReference type="NCBI Taxonomy" id="1794944"/>
    <lineage>
        <taxon>Bacteria</taxon>
        <taxon>Bacillati</taxon>
        <taxon>Actinomycetota</taxon>
        <taxon>Actinomycetes</taxon>
        <taxon>Micrococcales</taxon>
        <taxon>Dermacoccaceae</taxon>
        <taxon>Flexivirga</taxon>
    </lineage>
</organism>
<dbReference type="GO" id="GO:0009097">
    <property type="term" value="P:isoleucine biosynthetic process"/>
    <property type="evidence" value="ECO:0007669"/>
    <property type="project" value="TreeGrafter"/>
</dbReference>